<accession>A0A316VZC3</accession>
<dbReference type="Proteomes" id="UP000245783">
    <property type="component" value="Unassembled WGS sequence"/>
</dbReference>
<reference evidence="2 3" key="1">
    <citation type="journal article" date="2018" name="Mol. Biol. Evol.">
        <title>Broad Genomic Sampling Reveals a Smut Pathogenic Ancestry of the Fungal Clade Ustilaginomycotina.</title>
        <authorList>
            <person name="Kijpornyongpan T."/>
            <person name="Mondo S.J."/>
            <person name="Barry K."/>
            <person name="Sandor L."/>
            <person name="Lee J."/>
            <person name="Lipzen A."/>
            <person name="Pangilinan J."/>
            <person name="LaButti K."/>
            <person name="Hainaut M."/>
            <person name="Henrissat B."/>
            <person name="Grigoriev I.V."/>
            <person name="Spatafora J.W."/>
            <person name="Aime M.C."/>
        </authorList>
    </citation>
    <scope>NUCLEOTIDE SEQUENCE [LARGE SCALE GENOMIC DNA]</scope>
    <source>
        <strain evidence="2 3">MCA 4658</strain>
    </source>
</reference>
<gene>
    <name evidence="2" type="ORF">IE81DRAFT_142272</name>
</gene>
<dbReference type="GeneID" id="37032233"/>
<dbReference type="RefSeq" id="XP_025369418.1">
    <property type="nucleotide sequence ID" value="XM_025510363.1"/>
</dbReference>
<dbReference type="EMBL" id="KZ819382">
    <property type="protein sequence ID" value="PWN42258.1"/>
    <property type="molecule type" value="Genomic_DNA"/>
</dbReference>
<protein>
    <submittedName>
        <fullName evidence="2">Uncharacterized protein</fullName>
    </submittedName>
</protein>
<evidence type="ECO:0000313" key="2">
    <source>
        <dbReference type="EMBL" id="PWN42258.1"/>
    </source>
</evidence>
<feature type="region of interest" description="Disordered" evidence="1">
    <location>
        <begin position="536"/>
        <end position="584"/>
    </location>
</feature>
<sequence>MATTTNTASLDRRLAPMNIAEEIIVPSASAAAHASSSAAASETKVRLLALYMLDLVARMFSHDSASQKVQVLFHAAKPMNASNRATLEHSANEYAAVHEPRMRQWSFAKSFQEAPAGSGNWYAMGVAYDGDGNRLPSPWAFHRPAHLANGHPIFLAKGDVHTTQRPKKVRVIGNGKVPKHWKPVPAEQRRPVPPQSELALPIIARKQSLKAEGTLASPQQEIRAKPKIGGQKAVRQSISKSSPKLRPIRRLLAQRSGRLRTPQVKPLTAAPLQTQTRQQGSGTGGNLARRHLLAHDFTTTLYRRAGSEAPLKALTHAAGAGPSVEGLTQHQTSSHVLEMDLPHGRHKLIVVIPSVIKDPMTREALAKSAAAHAGAHEPNMHQFTVYRAFREDVKDSGEWYAVGRAFDTNTRRLQSHWAFPRKKGEHHSYAIPLAEGVKFQPWQSSRRNALVTGTGKVPSHFTPVPEKDRPPTELIQGRVEPYIAQLRHGHAHPAIAARVSGEGMERSSGRIAMTRSIAKTSKKLQPIRKELALRRKTLFRKGPREPLARATPEGSGSEGASHGEERQDARSPARLEQRAAGTVS</sequence>
<proteinExistence type="predicted"/>
<feature type="compositionally biased region" description="Basic and acidic residues" evidence="1">
    <location>
        <begin position="561"/>
        <end position="577"/>
    </location>
</feature>
<name>A0A316VZC3_9BASI</name>
<feature type="region of interest" description="Disordered" evidence="1">
    <location>
        <begin position="453"/>
        <end position="472"/>
    </location>
</feature>
<keyword evidence="3" id="KW-1185">Reference proteome</keyword>
<evidence type="ECO:0000313" key="3">
    <source>
        <dbReference type="Proteomes" id="UP000245783"/>
    </source>
</evidence>
<organism evidence="2 3">
    <name type="scientific">Ceraceosorus guamensis</name>
    <dbReference type="NCBI Taxonomy" id="1522189"/>
    <lineage>
        <taxon>Eukaryota</taxon>
        <taxon>Fungi</taxon>
        <taxon>Dikarya</taxon>
        <taxon>Basidiomycota</taxon>
        <taxon>Ustilaginomycotina</taxon>
        <taxon>Exobasidiomycetes</taxon>
        <taxon>Ceraceosorales</taxon>
        <taxon>Ceraceosoraceae</taxon>
        <taxon>Ceraceosorus</taxon>
    </lineage>
</organism>
<evidence type="ECO:0000256" key="1">
    <source>
        <dbReference type="SAM" id="MobiDB-lite"/>
    </source>
</evidence>
<dbReference type="InParanoid" id="A0A316VZC3"/>
<dbReference type="AlphaFoldDB" id="A0A316VZC3"/>